<protein>
    <submittedName>
        <fullName evidence="8">Component of gems 5</fullName>
    </submittedName>
</protein>
<dbReference type="SMART" id="SM00320">
    <property type="entry name" value="WD40"/>
    <property type="match status" value="12"/>
</dbReference>
<keyword evidence="2" id="KW-0677">Repeat</keyword>
<dbReference type="InterPro" id="IPR015943">
    <property type="entry name" value="WD40/YVTN_repeat-like_dom_sf"/>
</dbReference>
<feature type="region of interest" description="Disordered" evidence="4">
    <location>
        <begin position="217"/>
        <end position="236"/>
    </location>
</feature>
<dbReference type="OrthoDB" id="7326421at2759"/>
<evidence type="ECO:0000313" key="9">
    <source>
        <dbReference type="Proteomes" id="UP000076078"/>
    </source>
</evidence>
<feature type="repeat" description="WD" evidence="3">
    <location>
        <begin position="691"/>
        <end position="733"/>
    </location>
</feature>
<dbReference type="STRING" id="361077.A0A151Z8X8"/>
<feature type="repeat" description="WD" evidence="3">
    <location>
        <begin position="48"/>
        <end position="90"/>
    </location>
</feature>
<dbReference type="Proteomes" id="UP000076078">
    <property type="component" value="Unassembled WGS sequence"/>
</dbReference>
<dbReference type="Pfam" id="PF23775">
    <property type="entry name" value="Beta-prop_RIG_2nd"/>
    <property type="match status" value="1"/>
</dbReference>
<dbReference type="PANTHER" id="PTHR46362:SF1">
    <property type="entry name" value="GEM-ASSOCIATED PROTEIN 5"/>
    <property type="match status" value="1"/>
</dbReference>
<dbReference type="PROSITE" id="PS50082">
    <property type="entry name" value="WD_REPEATS_2"/>
    <property type="match status" value="4"/>
</dbReference>
<dbReference type="InterPro" id="IPR056432">
    <property type="entry name" value="Beta-prop_GEMI5_1st"/>
</dbReference>
<dbReference type="EMBL" id="LODT01000037">
    <property type="protein sequence ID" value="KYQ90408.1"/>
    <property type="molecule type" value="Genomic_DNA"/>
</dbReference>
<evidence type="ECO:0000259" key="5">
    <source>
        <dbReference type="Pfam" id="PF23770"/>
    </source>
</evidence>
<organism evidence="8 9">
    <name type="scientific">Tieghemostelium lacteum</name>
    <name type="common">Slime mold</name>
    <name type="synonym">Dictyostelium lacteum</name>
    <dbReference type="NCBI Taxonomy" id="361077"/>
    <lineage>
        <taxon>Eukaryota</taxon>
        <taxon>Amoebozoa</taxon>
        <taxon>Evosea</taxon>
        <taxon>Eumycetozoa</taxon>
        <taxon>Dictyostelia</taxon>
        <taxon>Dictyosteliales</taxon>
        <taxon>Raperosteliaceae</taxon>
        <taxon>Tieghemostelium</taxon>
    </lineage>
</organism>
<feature type="repeat" description="WD" evidence="3">
    <location>
        <begin position="582"/>
        <end position="624"/>
    </location>
</feature>
<dbReference type="SUPFAM" id="SSF50978">
    <property type="entry name" value="WD40 repeat-like"/>
    <property type="match status" value="3"/>
</dbReference>
<dbReference type="Pfam" id="PF00400">
    <property type="entry name" value="WD40"/>
    <property type="match status" value="2"/>
</dbReference>
<dbReference type="GO" id="GO:0003730">
    <property type="term" value="F:mRNA 3'-UTR binding"/>
    <property type="evidence" value="ECO:0007669"/>
    <property type="project" value="TreeGrafter"/>
</dbReference>
<dbReference type="Gene3D" id="2.130.10.10">
    <property type="entry name" value="YVTN repeat-like/Quinoprotein amine dehydrogenase"/>
    <property type="match status" value="2"/>
</dbReference>
<dbReference type="InterPro" id="IPR056421">
    <property type="entry name" value="TPR_GEMI5"/>
</dbReference>
<dbReference type="PROSITE" id="PS50294">
    <property type="entry name" value="WD_REPEATS_REGION"/>
    <property type="match status" value="3"/>
</dbReference>
<proteinExistence type="predicted"/>
<dbReference type="InParanoid" id="A0A151Z8X8"/>
<dbReference type="InterPro" id="IPR020472">
    <property type="entry name" value="WD40_PAC1"/>
</dbReference>
<dbReference type="InterPro" id="IPR056424">
    <property type="entry name" value="Beta-prop_GEMI5_2nd"/>
</dbReference>
<dbReference type="GO" id="GO:0032797">
    <property type="term" value="C:SMN complex"/>
    <property type="evidence" value="ECO:0007669"/>
    <property type="project" value="TreeGrafter"/>
</dbReference>
<feature type="compositionally biased region" description="Low complexity" evidence="4">
    <location>
        <begin position="220"/>
        <end position="232"/>
    </location>
</feature>
<evidence type="ECO:0000313" key="8">
    <source>
        <dbReference type="EMBL" id="KYQ90408.1"/>
    </source>
</evidence>
<dbReference type="FunCoup" id="A0A151Z8X8">
    <property type="interactions" value="220"/>
</dbReference>
<reference evidence="8 9" key="1">
    <citation type="submission" date="2015-12" db="EMBL/GenBank/DDBJ databases">
        <title>Dictyostelia acquired genes for synthesis and detection of signals that induce cell-type specialization by lateral gene transfer from prokaryotes.</title>
        <authorList>
            <person name="Gloeckner G."/>
            <person name="Schaap P."/>
        </authorList>
    </citation>
    <scope>NUCLEOTIDE SEQUENCE [LARGE SCALE GENOMIC DNA]</scope>
    <source>
        <strain evidence="8 9">TK</strain>
    </source>
</reference>
<feature type="domain" description="Gem-associated protein 5 TPR" evidence="6">
    <location>
        <begin position="851"/>
        <end position="1004"/>
    </location>
</feature>
<evidence type="ECO:0000256" key="2">
    <source>
        <dbReference type="ARBA" id="ARBA00022737"/>
    </source>
</evidence>
<dbReference type="PANTHER" id="PTHR46362">
    <property type="entry name" value="GEM-ASSOCIATED PROTEIN 5"/>
    <property type="match status" value="1"/>
</dbReference>
<dbReference type="InterPro" id="IPR001680">
    <property type="entry name" value="WD40_rpt"/>
</dbReference>
<gene>
    <name evidence="8" type="ORF">DLAC_09027</name>
</gene>
<keyword evidence="9" id="KW-1185">Reference proteome</keyword>
<dbReference type="PROSITE" id="PS00678">
    <property type="entry name" value="WD_REPEATS_1"/>
    <property type="match status" value="3"/>
</dbReference>
<accession>A0A151Z8X8</accession>
<dbReference type="GO" id="GO:0000387">
    <property type="term" value="P:spliceosomal snRNP assembly"/>
    <property type="evidence" value="ECO:0007669"/>
    <property type="project" value="TreeGrafter"/>
</dbReference>
<feature type="domain" description="Gem-associated protein 5 first beta-propeller" evidence="5">
    <location>
        <begin position="66"/>
        <end position="236"/>
    </location>
</feature>
<dbReference type="GO" id="GO:0005634">
    <property type="term" value="C:nucleus"/>
    <property type="evidence" value="ECO:0007669"/>
    <property type="project" value="TreeGrafter"/>
</dbReference>
<evidence type="ECO:0000256" key="3">
    <source>
        <dbReference type="PROSITE-ProRule" id="PRU00221"/>
    </source>
</evidence>
<dbReference type="PRINTS" id="PR00320">
    <property type="entry name" value="GPROTEINBRPT"/>
</dbReference>
<dbReference type="InterPro" id="IPR036322">
    <property type="entry name" value="WD40_repeat_dom_sf"/>
</dbReference>
<feature type="repeat" description="WD" evidence="3">
    <location>
        <begin position="634"/>
        <end position="670"/>
    </location>
</feature>
<sequence length="1029" mass="116041">MLNSTIDEHSQSNEIDNDNKNNIVKVNYLNQLPSAPNWYSTQISDSNCLGHKDRIQSIAFHKYHSNLVISGSDDKTVRLWNIDDLSCVSYHKIHKNTITFVTSSPKLINNVDNSENTNVNSNGDLIVSSDKDGNLVFWRTETNHLEIIQPLSSNNTMITYLTISPLNPDILAIGYNNGLVVLFNILLKRIITKISAHDQDILSIQWLNTKTLLQSTSTDQQQQQPEHQQQQQTNDNIDNLYIATSSKDKSIKVWKQVGNKVEDSGMHQFIHWFPNKHSTQYQGITEKSQRPWITLNYSFELPHLLISTSTTCDILSWNLLDPKLKPEKFSTAHQRSIFNLTTTSILSSSSSSSTTKYSKSLISISLDRQIILWEGFKAKWKVTGLGGFVYSLDCDSFNPNQIAVACGDQTIRLWTPGNSNINYDSLDSKSLWKGIQSKVTALEINKISDHDLIAFGMDDGRVAIYNTSSNQTLVFPGGHKSEIYEVQWRNNCSNETSTTTEKLLYSVGGNSLLEWKSNANGSFSSEKVKCTNIFQLLSPVPLNTNLKITGFQWNQSGDKLALGMNDGTLEIYNSQFQLLSKIKNHKKYITRVKWNPFDKNYLVTASAEKTIYLYKLSENDQQSNTLNIQAIAQLVGHSTAVCGIAWSPHNNNLLASASADSTVQVWDISNVLQIDDNNNGDLPTIESISVLRGHESKVYSVLWSLTDPDILYSGGEDQSVKIWNFKLQKTTSNSVKKNNNNSKLISLPVTTTSTATVPTITPVNIESTSNSTTNTINNSKEIKIVEDLYSLSSTKKSNQILPISKSTEKSCSLESVVQLNDYYKSTQNTKQNESCEKVEIGGDDIFSLNLDDISRLIKQESDELLRKSDIDNYFSIEQWSGQEGFKESLYQIVKQGKLTANVVALSIQGGRDVWERMCLIYSKHLSCIGDYHMAVSYLLAIGKVDDAIQLYRQNRLWREAILLAKSRLPINHPILDQLFLDWADHSKDQNFYHALKCYLSTSKNNTQSKEKLLEIINSNPDKFSFLLNE</sequence>
<dbReference type="OMA" id="DYAFQMM"/>
<comment type="caution">
    <text evidence="8">The sequence shown here is derived from an EMBL/GenBank/DDBJ whole genome shotgun (WGS) entry which is preliminary data.</text>
</comment>
<dbReference type="AlphaFoldDB" id="A0A151Z8X8"/>
<evidence type="ECO:0000256" key="1">
    <source>
        <dbReference type="ARBA" id="ARBA00022574"/>
    </source>
</evidence>
<keyword evidence="1 3" id="KW-0853">WD repeat</keyword>
<dbReference type="InterPro" id="IPR019775">
    <property type="entry name" value="WD40_repeat_CS"/>
</dbReference>
<evidence type="ECO:0000259" key="7">
    <source>
        <dbReference type="Pfam" id="PF23775"/>
    </source>
</evidence>
<evidence type="ECO:0000256" key="4">
    <source>
        <dbReference type="SAM" id="MobiDB-lite"/>
    </source>
</evidence>
<dbReference type="Pfam" id="PF23774">
    <property type="entry name" value="TPR_GEMI5"/>
    <property type="match status" value="1"/>
</dbReference>
<feature type="domain" description="Gem-associated protein 5 second beta-propeller" evidence="7">
    <location>
        <begin position="399"/>
        <end position="670"/>
    </location>
</feature>
<dbReference type="InterPro" id="IPR052640">
    <property type="entry name" value="Gemin-5"/>
</dbReference>
<name>A0A151Z8X8_TIELA</name>
<dbReference type="Pfam" id="PF23770">
    <property type="entry name" value="Beta-prop_RIG_1st"/>
    <property type="match status" value="1"/>
</dbReference>
<evidence type="ECO:0000259" key="6">
    <source>
        <dbReference type="Pfam" id="PF23774"/>
    </source>
</evidence>